<name>A0A7X0MLI6_9SPHI</name>
<reference evidence="1 2" key="1">
    <citation type="submission" date="2020-08" db="EMBL/GenBank/DDBJ databases">
        <title>Genomic Encyclopedia of Type Strains, Phase IV (KMG-V): Genome sequencing to study the core and pangenomes of soil and plant-associated prokaryotes.</title>
        <authorList>
            <person name="Whitman W."/>
        </authorList>
    </citation>
    <scope>NUCLEOTIDE SEQUENCE [LARGE SCALE GENOMIC DNA]</scope>
    <source>
        <strain evidence="1 2">M2T3</strain>
    </source>
</reference>
<dbReference type="Gene3D" id="3.40.30.10">
    <property type="entry name" value="Glutaredoxin"/>
    <property type="match status" value="1"/>
</dbReference>
<dbReference type="AlphaFoldDB" id="A0A7X0MLI6"/>
<gene>
    <name evidence="1" type="ORF">HDF25_004052</name>
</gene>
<accession>A0A7X0MLI6</accession>
<dbReference type="RefSeq" id="WP_184628056.1">
    <property type="nucleotide sequence ID" value="NZ_JACHCC010000011.1"/>
</dbReference>
<proteinExistence type="predicted"/>
<organism evidence="1 2">
    <name type="scientific">Pedobacter cryoconitis</name>
    <dbReference type="NCBI Taxonomy" id="188932"/>
    <lineage>
        <taxon>Bacteria</taxon>
        <taxon>Pseudomonadati</taxon>
        <taxon>Bacteroidota</taxon>
        <taxon>Sphingobacteriia</taxon>
        <taxon>Sphingobacteriales</taxon>
        <taxon>Sphingobacteriaceae</taxon>
        <taxon>Pedobacter</taxon>
    </lineage>
</organism>
<dbReference type="EMBL" id="JACHCC010000011">
    <property type="protein sequence ID" value="MBB6501875.1"/>
    <property type="molecule type" value="Genomic_DNA"/>
</dbReference>
<sequence>MPDMSARSKLMEFPEMKEKYDLEYPDYKPDPVVLQQLKPLLENKEIIIVMGVWCSDSRLQVPHFYKILDESGVEEKTITLICVDEMKKSANGLTENLSIEKVPTFILTAHRKEIGRITEWPEATLEIDMVEILKQ</sequence>
<dbReference type="SUPFAM" id="SSF52833">
    <property type="entry name" value="Thioredoxin-like"/>
    <property type="match status" value="1"/>
</dbReference>
<comment type="caution">
    <text evidence="1">The sequence shown here is derived from an EMBL/GenBank/DDBJ whole genome shotgun (WGS) entry which is preliminary data.</text>
</comment>
<dbReference type="InterPro" id="IPR036249">
    <property type="entry name" value="Thioredoxin-like_sf"/>
</dbReference>
<evidence type="ECO:0000313" key="1">
    <source>
        <dbReference type="EMBL" id="MBB6501875.1"/>
    </source>
</evidence>
<dbReference type="Proteomes" id="UP000521017">
    <property type="component" value="Unassembled WGS sequence"/>
</dbReference>
<evidence type="ECO:0000313" key="2">
    <source>
        <dbReference type="Proteomes" id="UP000521017"/>
    </source>
</evidence>
<protein>
    <recommendedName>
        <fullName evidence="3">Thioredoxin</fullName>
    </recommendedName>
</protein>
<evidence type="ECO:0008006" key="3">
    <source>
        <dbReference type="Google" id="ProtNLM"/>
    </source>
</evidence>